<dbReference type="Gene3D" id="2.115.10.20">
    <property type="entry name" value="Glycosyl hydrolase domain, family 43"/>
    <property type="match status" value="1"/>
</dbReference>
<evidence type="ECO:0000313" key="5">
    <source>
        <dbReference type="Proteomes" id="UP000218934"/>
    </source>
</evidence>
<comment type="caution">
    <text evidence="4">The sequence shown here is derived from an EMBL/GenBank/DDBJ whole genome shotgun (WGS) entry which is preliminary data.</text>
</comment>
<dbReference type="EMBL" id="NWUF01000001">
    <property type="protein sequence ID" value="PCE44333.1"/>
    <property type="molecule type" value="Genomic_DNA"/>
</dbReference>
<name>A0A2A4G3I7_9SPHN</name>
<accession>A0A2A4G3I7</accession>
<evidence type="ECO:0000256" key="3">
    <source>
        <dbReference type="ARBA" id="ARBA00024356"/>
    </source>
</evidence>
<keyword evidence="1" id="KW-0328">Glycosyltransferase</keyword>
<keyword evidence="4" id="KW-0326">Glycosidase</keyword>
<evidence type="ECO:0000256" key="1">
    <source>
        <dbReference type="ARBA" id="ARBA00022676"/>
    </source>
</evidence>
<dbReference type="KEGG" id="rdi:CMV14_12115"/>
<dbReference type="GO" id="GO:0016757">
    <property type="term" value="F:glycosyltransferase activity"/>
    <property type="evidence" value="ECO:0007669"/>
    <property type="project" value="UniProtKB-KW"/>
</dbReference>
<dbReference type="OrthoDB" id="9776657at2"/>
<dbReference type="Pfam" id="PF04041">
    <property type="entry name" value="Glyco_hydro_130"/>
    <property type="match status" value="1"/>
</dbReference>
<dbReference type="PANTHER" id="PTHR34106">
    <property type="entry name" value="GLYCOSIDASE"/>
    <property type="match status" value="1"/>
</dbReference>
<dbReference type="SUPFAM" id="SSF75005">
    <property type="entry name" value="Arabinanase/levansucrase/invertase"/>
    <property type="match status" value="1"/>
</dbReference>
<comment type="similarity">
    <text evidence="3">Belongs to the glycosyl hydrolase 130 family.</text>
</comment>
<evidence type="ECO:0000313" key="4">
    <source>
        <dbReference type="EMBL" id="PCE44333.1"/>
    </source>
</evidence>
<evidence type="ECO:0000256" key="2">
    <source>
        <dbReference type="ARBA" id="ARBA00022679"/>
    </source>
</evidence>
<dbReference type="PANTHER" id="PTHR34106:SF4">
    <property type="entry name" value="BLL5143 PROTEIN"/>
    <property type="match status" value="1"/>
</dbReference>
<sequence length="437" mass="48645">MLKPSPAIPHTPLRLLEARLHADPSRVVLRPFHLGWQSGHAPGDRAHRLVADIVALSEPEVDAEYCRVVRDFVERHWQTERMFDQRYQEVHDALGFDDAGFTIDRKRLIGAFFCHEYTYAAAALMNPSIVPHPDQSGLAGGACRFVMSVRAVGEGHISSIAFREGIASPNGDFELWPQGAFATAVDLDEPSLTDADCAVTVHRHPESSLSNTVIFPITEQQRGGLEDLRLVRFRHDDGNHEWIGTYTAYSGSSIRSELLRTRDFRSFDLEPIEGRAGRNKGMALFPEKIAGQYMMIGRQDGKNLFLLRSDRLDHWDEEGVLLMEPRYPWEFIQIGNCGSPILTDEGWLLFTHGVGAMRKYALGAALLDRDDPSKLIGRTREPVLTAEDADRAGYVPNVVYTCGAMKVGGQLFIPYGISDSAVGFAVADIDALLDLIE</sequence>
<dbReference type="RefSeq" id="WP_066959335.1">
    <property type="nucleotide sequence ID" value="NZ_CP023449.1"/>
</dbReference>
<dbReference type="Proteomes" id="UP000218934">
    <property type="component" value="Unassembled WGS sequence"/>
</dbReference>
<keyword evidence="2" id="KW-0808">Transferase</keyword>
<organism evidence="4 5">
    <name type="scientific">Rhizorhabdus dicambivorans</name>
    <dbReference type="NCBI Taxonomy" id="1850238"/>
    <lineage>
        <taxon>Bacteria</taxon>
        <taxon>Pseudomonadati</taxon>
        <taxon>Pseudomonadota</taxon>
        <taxon>Alphaproteobacteria</taxon>
        <taxon>Sphingomonadales</taxon>
        <taxon>Sphingomonadaceae</taxon>
        <taxon>Rhizorhabdus</taxon>
    </lineage>
</organism>
<keyword evidence="4" id="KW-0378">Hydrolase</keyword>
<dbReference type="InterPro" id="IPR007184">
    <property type="entry name" value="Mannoside_phosphorylase"/>
</dbReference>
<dbReference type="AlphaFoldDB" id="A0A2A4G3I7"/>
<dbReference type="CDD" id="cd18613">
    <property type="entry name" value="GH130"/>
    <property type="match status" value="1"/>
</dbReference>
<reference evidence="4 5" key="1">
    <citation type="submission" date="2017-09" db="EMBL/GenBank/DDBJ databases">
        <title>The Catabolism of 3,6-Dichlorosalicylic acid is Initiated by the Cytochrome P450 Monooxygenase DsmABC in Rhizorhabdus dicambivorans Ndbn-20.</title>
        <authorList>
            <person name="Na L."/>
        </authorList>
    </citation>
    <scope>NUCLEOTIDE SEQUENCE [LARGE SCALE GENOMIC DNA]</scope>
    <source>
        <strain evidence="4 5">Ndbn-20m</strain>
    </source>
</reference>
<gene>
    <name evidence="4" type="ORF">COO09_01500</name>
</gene>
<proteinExistence type="inferred from homology"/>
<keyword evidence="5" id="KW-1185">Reference proteome</keyword>
<protein>
    <submittedName>
        <fullName evidence="4">Glycosidase</fullName>
    </submittedName>
</protein>
<dbReference type="GO" id="GO:0016798">
    <property type="term" value="F:hydrolase activity, acting on glycosyl bonds"/>
    <property type="evidence" value="ECO:0007669"/>
    <property type="project" value="UniProtKB-KW"/>
</dbReference>
<dbReference type="InterPro" id="IPR023296">
    <property type="entry name" value="Glyco_hydro_beta-prop_sf"/>
</dbReference>